<dbReference type="InterPro" id="IPR029060">
    <property type="entry name" value="PIN-like_dom_sf"/>
</dbReference>
<dbReference type="SUPFAM" id="SSF88723">
    <property type="entry name" value="PIN domain-like"/>
    <property type="match status" value="1"/>
</dbReference>
<reference evidence="1 2" key="2">
    <citation type="submission" date="2019-02" db="EMBL/GenBank/DDBJ databases">
        <title>'Lichenibacterium ramalinii' gen. nov. sp. nov., 'Lichenibacterium minor' gen. nov. sp. nov.</title>
        <authorList>
            <person name="Pankratov T."/>
        </authorList>
    </citation>
    <scope>NUCLEOTIDE SEQUENCE [LARGE SCALE GENOMIC DNA]</scope>
    <source>
        <strain evidence="1 2">RmlP001</strain>
    </source>
</reference>
<accession>A0A4Q2RA19</accession>
<dbReference type="Proteomes" id="UP000289411">
    <property type="component" value="Unassembled WGS sequence"/>
</dbReference>
<reference evidence="1 2" key="1">
    <citation type="submission" date="2018-09" db="EMBL/GenBank/DDBJ databases">
        <authorList>
            <person name="Grouzdev D.S."/>
            <person name="Krutkina M.S."/>
        </authorList>
    </citation>
    <scope>NUCLEOTIDE SEQUENCE [LARGE SCALE GENOMIC DNA]</scope>
    <source>
        <strain evidence="1 2">RmlP001</strain>
    </source>
</reference>
<comment type="caution">
    <text evidence="1">The sequence shown here is derived from an EMBL/GenBank/DDBJ whole genome shotgun (WGS) entry which is preliminary data.</text>
</comment>
<dbReference type="EMBL" id="QYBC01000016">
    <property type="protein sequence ID" value="RYB03065.1"/>
    <property type="molecule type" value="Genomic_DNA"/>
</dbReference>
<keyword evidence="2" id="KW-1185">Reference proteome</keyword>
<evidence type="ECO:0000313" key="1">
    <source>
        <dbReference type="EMBL" id="RYB03065.1"/>
    </source>
</evidence>
<protein>
    <recommendedName>
        <fullName evidence="3">PIN domain-containing protein</fullName>
    </recommendedName>
</protein>
<dbReference type="OrthoDB" id="574461at2"/>
<evidence type="ECO:0000313" key="2">
    <source>
        <dbReference type="Proteomes" id="UP000289411"/>
    </source>
</evidence>
<name>A0A4Q2RA19_9HYPH</name>
<organism evidence="1 2">
    <name type="scientific">Lichenibacterium ramalinae</name>
    <dbReference type="NCBI Taxonomy" id="2316527"/>
    <lineage>
        <taxon>Bacteria</taxon>
        <taxon>Pseudomonadati</taxon>
        <taxon>Pseudomonadota</taxon>
        <taxon>Alphaproteobacteria</taxon>
        <taxon>Hyphomicrobiales</taxon>
        <taxon>Lichenihabitantaceae</taxon>
        <taxon>Lichenibacterium</taxon>
    </lineage>
</organism>
<evidence type="ECO:0008006" key="3">
    <source>
        <dbReference type="Google" id="ProtNLM"/>
    </source>
</evidence>
<proteinExistence type="predicted"/>
<gene>
    <name evidence="1" type="ORF">D3272_18525</name>
</gene>
<dbReference type="AlphaFoldDB" id="A0A4Q2RA19"/>
<sequence>MAPRDRPVVAIDANALDRDGSPRDAVLDAFAAAVTAGAFRLVVPSGVAGEMRHAGAPDAVRAFAAGLAPPSRAAPLTPRQHIDRIRVRAILRGDGRPGKHDADAAHLSEAAEAGCTVFITRDGKILRKRDILRGALPPGFRVVTLEEFMAGRGAAPDA</sequence>
<dbReference type="RefSeq" id="WP_129220702.1">
    <property type="nucleotide sequence ID" value="NZ_QYBC01000016.1"/>
</dbReference>